<accession>A0A448D7X4</accession>
<dbReference type="PANTHER" id="PTHR13693">
    <property type="entry name" value="CLASS II AMINOTRANSFERASE/8-AMINO-7-OXONONANOATE SYNTHASE"/>
    <property type="match status" value="1"/>
</dbReference>
<dbReference type="KEGG" id="nci:NCTC10296_01132"/>
<evidence type="ECO:0000256" key="4">
    <source>
        <dbReference type="ARBA" id="ARBA00022898"/>
    </source>
</evidence>
<dbReference type="GO" id="GO:0030170">
    <property type="term" value="F:pyridoxal phosphate binding"/>
    <property type="evidence" value="ECO:0007669"/>
    <property type="project" value="InterPro"/>
</dbReference>
<dbReference type="EMBL" id="LR134313">
    <property type="protein sequence ID" value="VEF00959.1"/>
    <property type="molecule type" value="Genomic_DNA"/>
</dbReference>
<keyword evidence="7" id="KW-1185">Reference proteome</keyword>
<dbReference type="GO" id="GO:0008710">
    <property type="term" value="F:8-amino-7-oxononanoate synthase activity"/>
    <property type="evidence" value="ECO:0007669"/>
    <property type="project" value="TreeGrafter"/>
</dbReference>
<gene>
    <name evidence="6" type="primary">bioF</name>
    <name evidence="6" type="ORF">NCTC10296_01132</name>
</gene>
<dbReference type="Pfam" id="PF00155">
    <property type="entry name" value="Aminotran_1_2"/>
    <property type="match status" value="1"/>
</dbReference>
<reference evidence="6 7" key="1">
    <citation type="submission" date="2018-12" db="EMBL/GenBank/DDBJ databases">
        <authorList>
            <consortium name="Pathogen Informatics"/>
        </authorList>
    </citation>
    <scope>NUCLEOTIDE SEQUENCE [LARGE SCALE GENOMIC DNA]</scope>
    <source>
        <strain evidence="6 7">NCTC10296</strain>
    </source>
</reference>
<dbReference type="GO" id="GO:0009102">
    <property type="term" value="P:biotin biosynthetic process"/>
    <property type="evidence" value="ECO:0007669"/>
    <property type="project" value="TreeGrafter"/>
</dbReference>
<organism evidence="6 7">
    <name type="scientific">Neisseria canis</name>
    <dbReference type="NCBI Taxonomy" id="493"/>
    <lineage>
        <taxon>Bacteria</taxon>
        <taxon>Pseudomonadati</taxon>
        <taxon>Pseudomonadota</taxon>
        <taxon>Betaproteobacteria</taxon>
        <taxon>Neisseriales</taxon>
        <taxon>Neisseriaceae</taxon>
        <taxon>Neisseria</taxon>
    </lineage>
</organism>
<dbReference type="InterPro" id="IPR015424">
    <property type="entry name" value="PyrdxlP-dep_Trfase"/>
</dbReference>
<comment type="cofactor">
    <cofactor evidence="1">
        <name>pyridoxal 5'-phosphate</name>
        <dbReference type="ChEBI" id="CHEBI:597326"/>
    </cofactor>
</comment>
<dbReference type="PANTHER" id="PTHR13693:SF100">
    <property type="entry name" value="8-AMINO-7-OXONONANOATE SYNTHASE"/>
    <property type="match status" value="1"/>
</dbReference>
<dbReference type="OrthoDB" id="9807157at2"/>
<dbReference type="AlphaFoldDB" id="A0A448D7X4"/>
<evidence type="ECO:0000313" key="7">
    <source>
        <dbReference type="Proteomes" id="UP000279284"/>
    </source>
</evidence>
<dbReference type="Proteomes" id="UP000279284">
    <property type="component" value="Chromosome"/>
</dbReference>
<dbReference type="InterPro" id="IPR050087">
    <property type="entry name" value="AON_synthase_class-II"/>
</dbReference>
<feature type="domain" description="Aminotransferase class I/classII large" evidence="5">
    <location>
        <begin position="29"/>
        <end position="367"/>
    </location>
</feature>
<name>A0A448D7X4_9NEIS</name>
<keyword evidence="4" id="KW-0663">Pyridoxal phosphate</keyword>
<keyword evidence="6" id="KW-0012">Acyltransferase</keyword>
<dbReference type="STRING" id="493.BWD07_01980"/>
<evidence type="ECO:0000313" key="6">
    <source>
        <dbReference type="EMBL" id="VEF00959.1"/>
    </source>
</evidence>
<evidence type="ECO:0000259" key="5">
    <source>
        <dbReference type="Pfam" id="PF00155"/>
    </source>
</evidence>
<proteinExistence type="predicted"/>
<sequence length="372" mass="41447">MQYFQTRLEQLAAQNQLRRLSRISECRLNCSSNDYLGLSQSSELQAEFLNRFSDRHLPAFGSTSSRLLAGNSEYHEALEATLQQAYGRPALLFNSGYHANIGILPAIADKHTLILADKLVHASLIDGIRLSGAPYKRFRHNDTAQLARLLNEHAAQYRHVIIVTESIFSMDGDFAPLAELVNLKNRHPNTLIYLDEAHAVGVYGTSGLGLAEHYACLKSIDILIGTFGKAAASIGAYAICNDTLKSYLINTMRPLIFSTALPPLNAAWSDFVFQKFPFWQAKREHLNHISTKLRTAIRQRGLPMPSQSNVVPYITGSNQKAEQLAAELQQQGCHVLPIRPPTVPRNTARLRFSLTADMQESDIDWLIGLLPV</sequence>
<evidence type="ECO:0000256" key="3">
    <source>
        <dbReference type="ARBA" id="ARBA00022679"/>
    </source>
</evidence>
<protein>
    <recommendedName>
        <fullName evidence="2">Putative 8-amino-7-oxononanoate synthase</fullName>
    </recommendedName>
</protein>
<dbReference type="SUPFAM" id="SSF53383">
    <property type="entry name" value="PLP-dependent transferases"/>
    <property type="match status" value="1"/>
</dbReference>
<evidence type="ECO:0000256" key="2">
    <source>
        <dbReference type="ARBA" id="ARBA00021531"/>
    </source>
</evidence>
<dbReference type="Gene3D" id="3.90.1150.10">
    <property type="entry name" value="Aspartate Aminotransferase, domain 1"/>
    <property type="match status" value="1"/>
</dbReference>
<dbReference type="RefSeq" id="WP_085415703.1">
    <property type="nucleotide sequence ID" value="NZ_CAUJPY010000010.1"/>
</dbReference>
<keyword evidence="3 6" id="KW-0808">Transferase</keyword>
<dbReference type="InterPro" id="IPR004839">
    <property type="entry name" value="Aminotransferase_I/II_large"/>
</dbReference>
<evidence type="ECO:0000256" key="1">
    <source>
        <dbReference type="ARBA" id="ARBA00001933"/>
    </source>
</evidence>
<dbReference type="InterPro" id="IPR015421">
    <property type="entry name" value="PyrdxlP-dep_Trfase_major"/>
</dbReference>
<dbReference type="InterPro" id="IPR015422">
    <property type="entry name" value="PyrdxlP-dep_Trfase_small"/>
</dbReference>
<dbReference type="Gene3D" id="3.40.640.10">
    <property type="entry name" value="Type I PLP-dependent aspartate aminotransferase-like (Major domain)"/>
    <property type="match status" value="1"/>
</dbReference>